<comment type="caution">
    <text evidence="1">The sequence shown here is derived from an EMBL/GenBank/DDBJ whole genome shotgun (WGS) entry which is preliminary data.</text>
</comment>
<protein>
    <submittedName>
        <fullName evidence="1">Uncharacterized protein</fullName>
    </submittedName>
</protein>
<dbReference type="Proteomes" id="UP001057452">
    <property type="component" value="Chromosome 24"/>
</dbReference>
<gene>
    <name evidence="1" type="ORF">KUCAC02_019889</name>
</gene>
<keyword evidence="2" id="KW-1185">Reference proteome</keyword>
<name>A0ACB9VQI1_CHAAC</name>
<reference evidence="1" key="1">
    <citation type="submission" date="2022-05" db="EMBL/GenBank/DDBJ databases">
        <title>Chromosome-level genome of Chaenocephalus aceratus.</title>
        <authorList>
            <person name="Park H."/>
        </authorList>
    </citation>
    <scope>NUCLEOTIDE SEQUENCE</scope>
    <source>
        <strain evidence="1">KU_202001</strain>
    </source>
</reference>
<dbReference type="EMBL" id="CM043808">
    <property type="protein sequence ID" value="KAI4802028.1"/>
    <property type="molecule type" value="Genomic_DNA"/>
</dbReference>
<sequence length="482" mass="52115">MSSKSNSAESADISDGGNAVDEGSEGRPRSSISIKSAKSVKSNISGKSSKSKSSEVPNEEIGHKDGNDEEPTADKEAETRASSPMSDRSEKNSDDSDTTERAPSAISAKSSASAISTKSKASQALPEHNDDICDEGDAEEETSERSPSCMSEKSMMSNISARSNFVKDSHETPGTAESKSDMSKRITSPGPLENTDIGRSVKDNKSDKSSKRRHNTKMDDFELVPSNLPNASPTEVVNEWLNSIPAEGDMYDIEEVNGNCDEQNNGHTKEEINGMEMNGNCDSAAENTVDSNEGIVQNSIPNEDCQISMASPNADNTCTQRDDVSKIFNSSVQVMKVLLNPKLDRCNSLPEISTVYGRKLSASARGLLDCLVKLQLIVHNPENANEQDERYQELMNILQSLWLCDPPENEQVLKRKDKRYVDDDFNHTSSSGVDVNSGSTGSGNSSDGVNGNISQLHTSPGRLNKVQELCEDEAEGRSSVNV</sequence>
<evidence type="ECO:0000313" key="2">
    <source>
        <dbReference type="Proteomes" id="UP001057452"/>
    </source>
</evidence>
<accession>A0ACB9VQI1</accession>
<evidence type="ECO:0000313" key="1">
    <source>
        <dbReference type="EMBL" id="KAI4802028.1"/>
    </source>
</evidence>
<organism evidence="1 2">
    <name type="scientific">Chaenocephalus aceratus</name>
    <name type="common">Blackfin icefish</name>
    <name type="synonym">Chaenichthys aceratus</name>
    <dbReference type="NCBI Taxonomy" id="36190"/>
    <lineage>
        <taxon>Eukaryota</taxon>
        <taxon>Metazoa</taxon>
        <taxon>Chordata</taxon>
        <taxon>Craniata</taxon>
        <taxon>Vertebrata</taxon>
        <taxon>Euteleostomi</taxon>
        <taxon>Actinopterygii</taxon>
        <taxon>Neopterygii</taxon>
        <taxon>Teleostei</taxon>
        <taxon>Neoteleostei</taxon>
        <taxon>Acanthomorphata</taxon>
        <taxon>Eupercaria</taxon>
        <taxon>Perciformes</taxon>
        <taxon>Notothenioidei</taxon>
        <taxon>Channichthyidae</taxon>
        <taxon>Chaenocephalus</taxon>
    </lineage>
</organism>
<proteinExistence type="predicted"/>